<dbReference type="EMBL" id="DYDO01000006">
    <property type="protein sequence ID" value="DBA23280.1"/>
    <property type="molecule type" value="Genomic_DNA"/>
</dbReference>
<evidence type="ECO:0000313" key="1">
    <source>
        <dbReference type="EMBL" id="DBA23280.1"/>
    </source>
</evidence>
<accession>A0AAV3AJT2</accession>
<evidence type="ECO:0008006" key="3">
    <source>
        <dbReference type="Google" id="ProtNLM"/>
    </source>
</evidence>
<proteinExistence type="predicted"/>
<comment type="caution">
    <text evidence="1">The sequence shown here is derived from an EMBL/GenBank/DDBJ whole genome shotgun (WGS) entry which is preliminary data.</text>
</comment>
<dbReference type="Pfam" id="PF15810">
    <property type="entry name" value="CCDC117"/>
    <property type="match status" value="1"/>
</dbReference>
<protein>
    <recommendedName>
        <fullName evidence="3">Coiled-coil domain-containing protein 117</fullName>
    </recommendedName>
</protein>
<gene>
    <name evidence="1" type="ORF">GDO54_014210</name>
</gene>
<reference evidence="1" key="1">
    <citation type="thesis" date="2020" institute="ProQuest LLC" country="789 East Eisenhower Parkway, Ann Arbor, MI, USA">
        <title>Comparative Genomics and Chromosome Evolution.</title>
        <authorList>
            <person name="Mudd A.B."/>
        </authorList>
    </citation>
    <scope>NUCLEOTIDE SEQUENCE</scope>
    <source>
        <strain evidence="1">1538</strain>
        <tissue evidence="1">Blood</tissue>
    </source>
</reference>
<dbReference type="PANTHER" id="PTHR36128:SF1">
    <property type="entry name" value="COILED-COIL DOMAIN-CONTAINING PROTEIN 117"/>
    <property type="match status" value="1"/>
</dbReference>
<organism evidence="1 2">
    <name type="scientific">Pyxicephalus adspersus</name>
    <name type="common">African bullfrog</name>
    <dbReference type="NCBI Taxonomy" id="30357"/>
    <lineage>
        <taxon>Eukaryota</taxon>
        <taxon>Metazoa</taxon>
        <taxon>Chordata</taxon>
        <taxon>Craniata</taxon>
        <taxon>Vertebrata</taxon>
        <taxon>Euteleostomi</taxon>
        <taxon>Amphibia</taxon>
        <taxon>Batrachia</taxon>
        <taxon>Anura</taxon>
        <taxon>Neobatrachia</taxon>
        <taxon>Ranoidea</taxon>
        <taxon>Pyxicephalidae</taxon>
        <taxon>Pyxicephalinae</taxon>
        <taxon>Pyxicephalus</taxon>
    </lineage>
</organism>
<name>A0AAV3AJT2_PYXAD</name>
<dbReference type="PANTHER" id="PTHR36128">
    <property type="entry name" value="COILED-COIL DOMAIN-CONTAINING PROTEIN 117"/>
    <property type="match status" value="1"/>
</dbReference>
<dbReference type="AlphaFoldDB" id="A0AAV3AJT2"/>
<dbReference type="Proteomes" id="UP001181693">
    <property type="component" value="Unassembled WGS sequence"/>
</dbReference>
<keyword evidence="2" id="KW-1185">Reference proteome</keyword>
<dbReference type="InterPro" id="IPR031630">
    <property type="entry name" value="CCDC117"/>
</dbReference>
<evidence type="ECO:0000313" key="2">
    <source>
        <dbReference type="Proteomes" id="UP001181693"/>
    </source>
</evidence>
<sequence length="333" mass="37233">MAAVDRAFSAIPLCRMEYPQQGSFLQRTNVNSPFLDTSGNQHNLINSIPLNSSFNNNGSCFNVCNSFLTNPVTGEESLGMLMGNALPMVQSPDRTHVLSQACTGPGGRIRRKHKHDQDDIDCPLKRRKICESPILEKSQAPATYTGDTSQPCWSPSHPHVTPAAVAPSLCIPSPEIQAPLPEDMEETTIESQSDAALRRIRDIESRLVLDEDDDEEEDSKDDRLPTLVMSDILVESLKKGLDESLTKKIVDSMNRPSMEIVLWKPQPEFLIDKLQSFSSRHDDDETTASTQVAPEMPFLRQVEPLETDKPQTLNLDCNIDPMWGREEEEMELS</sequence>